<keyword evidence="3" id="KW-1185">Reference proteome</keyword>
<dbReference type="PANTHER" id="PTHR42964">
    <property type="entry name" value="ENOYL-COA HYDRATASE"/>
    <property type="match status" value="1"/>
</dbReference>
<protein>
    <submittedName>
        <fullName evidence="2">Enoyl-CoA hydratase/isomerase family protein</fullName>
        <ecNumber evidence="2">4.2.1.17</ecNumber>
    </submittedName>
</protein>
<keyword evidence="2" id="KW-0413">Isomerase</keyword>
<organism evidence="2 3">
    <name type="scientific">Phenylobacterium soli</name>
    <dbReference type="NCBI Taxonomy" id="2170551"/>
    <lineage>
        <taxon>Bacteria</taxon>
        <taxon>Pseudomonadati</taxon>
        <taxon>Pseudomonadota</taxon>
        <taxon>Alphaproteobacteria</taxon>
        <taxon>Caulobacterales</taxon>
        <taxon>Caulobacteraceae</taxon>
        <taxon>Phenylobacterium</taxon>
    </lineage>
</organism>
<dbReference type="InterPro" id="IPR029045">
    <property type="entry name" value="ClpP/crotonase-like_dom_sf"/>
</dbReference>
<dbReference type="Gene3D" id="3.90.226.10">
    <property type="entry name" value="2-enoyl-CoA Hydratase, Chain A, domain 1"/>
    <property type="match status" value="1"/>
</dbReference>
<evidence type="ECO:0000313" key="3">
    <source>
        <dbReference type="Proteomes" id="UP000249254"/>
    </source>
</evidence>
<dbReference type="Pfam" id="PF00378">
    <property type="entry name" value="ECH_1"/>
    <property type="match status" value="1"/>
</dbReference>
<dbReference type="CDD" id="cd06558">
    <property type="entry name" value="crotonase-like"/>
    <property type="match status" value="1"/>
</dbReference>
<dbReference type="AlphaFoldDB" id="A0A328AKX8"/>
<dbReference type="GO" id="GO:0016853">
    <property type="term" value="F:isomerase activity"/>
    <property type="evidence" value="ECO:0007669"/>
    <property type="project" value="UniProtKB-KW"/>
</dbReference>
<reference evidence="3" key="1">
    <citation type="submission" date="2018-05" db="EMBL/GenBank/DDBJ databases">
        <authorList>
            <person name="Li X."/>
        </authorList>
    </citation>
    <scope>NUCLEOTIDE SEQUENCE [LARGE SCALE GENOMIC DNA]</scope>
    <source>
        <strain evidence="3">LX32</strain>
    </source>
</reference>
<dbReference type="Proteomes" id="UP000249254">
    <property type="component" value="Unassembled WGS sequence"/>
</dbReference>
<dbReference type="Gene3D" id="1.10.12.10">
    <property type="entry name" value="Lyase 2-enoyl-coa Hydratase, Chain A, domain 2"/>
    <property type="match status" value="1"/>
</dbReference>
<comment type="caution">
    <text evidence="2">The sequence shown here is derived from an EMBL/GenBank/DDBJ whole genome shotgun (WGS) entry which is preliminary data.</text>
</comment>
<dbReference type="RefSeq" id="WP_111528879.1">
    <property type="nucleotide sequence ID" value="NZ_JBHRSG010000003.1"/>
</dbReference>
<dbReference type="InterPro" id="IPR051683">
    <property type="entry name" value="Enoyl-CoA_Hydratase/Isomerase"/>
</dbReference>
<accession>A0A328AKX8</accession>
<dbReference type="OrthoDB" id="9795613at2"/>
<evidence type="ECO:0000313" key="2">
    <source>
        <dbReference type="EMBL" id="RAK55131.1"/>
    </source>
</evidence>
<dbReference type="InterPro" id="IPR014748">
    <property type="entry name" value="Enoyl-CoA_hydra_C"/>
</dbReference>
<name>A0A328AKX8_9CAUL</name>
<sequence length="280" mass="29410">MTNPIADPLVEVPDTSPTSDLVRIEATIEGAATVVMNRPARKNAFDPDLISALSDAFETLHGAEGVRVVFLKGAGGTFSAGADLGWMREAAELTEGDNREDAMAMAVMFKRLRDLPALTVALVEGAAFGGGAGLAAACDLAIATRDTRFSFSEVRLGLIPAVISPYVVDAIGPRNARALFATGRVFDAAYAERVGLVSELVADAAGLTAAHDRIAAEVMACAPGALVDAKRLVDDVFGREIDHDLMDLTARRIAAARVGEEGQEGVRAFLDKRKASWAGE</sequence>
<dbReference type="GO" id="GO:0004300">
    <property type="term" value="F:enoyl-CoA hydratase activity"/>
    <property type="evidence" value="ECO:0007669"/>
    <property type="project" value="UniProtKB-EC"/>
</dbReference>
<dbReference type="GO" id="GO:0008300">
    <property type="term" value="P:isoprenoid catabolic process"/>
    <property type="evidence" value="ECO:0007669"/>
    <property type="project" value="TreeGrafter"/>
</dbReference>
<comment type="similarity">
    <text evidence="1">Belongs to the enoyl-CoA hydratase/isomerase family.</text>
</comment>
<gene>
    <name evidence="2" type="ORF">DJ017_11670</name>
</gene>
<dbReference type="SUPFAM" id="SSF52096">
    <property type="entry name" value="ClpP/crotonase"/>
    <property type="match status" value="1"/>
</dbReference>
<dbReference type="EMBL" id="QFYQ01000001">
    <property type="protein sequence ID" value="RAK55131.1"/>
    <property type="molecule type" value="Genomic_DNA"/>
</dbReference>
<keyword evidence="2" id="KW-0456">Lyase</keyword>
<evidence type="ECO:0000256" key="1">
    <source>
        <dbReference type="ARBA" id="ARBA00005254"/>
    </source>
</evidence>
<proteinExistence type="inferred from homology"/>
<dbReference type="InterPro" id="IPR001753">
    <property type="entry name" value="Enoyl-CoA_hydra/iso"/>
</dbReference>
<dbReference type="PANTHER" id="PTHR42964:SF1">
    <property type="entry name" value="POLYKETIDE BIOSYNTHESIS ENOYL-COA HYDRATASE PKSH-RELATED"/>
    <property type="match status" value="1"/>
</dbReference>
<dbReference type="EC" id="4.2.1.17" evidence="2"/>